<evidence type="ECO:0000259" key="2">
    <source>
        <dbReference type="PROSITE" id="PS51819"/>
    </source>
</evidence>
<comment type="caution">
    <text evidence="3">The sequence shown here is derived from an EMBL/GenBank/DDBJ whole genome shotgun (WGS) entry which is preliminary data.</text>
</comment>
<dbReference type="InterPro" id="IPR037523">
    <property type="entry name" value="VOC_core"/>
</dbReference>
<organism evidence="3 4">
    <name type="scientific">Petrachloros mirabilis ULC683</name>
    <dbReference type="NCBI Taxonomy" id="2781853"/>
    <lineage>
        <taxon>Bacteria</taxon>
        <taxon>Bacillati</taxon>
        <taxon>Cyanobacteriota</taxon>
        <taxon>Cyanophyceae</taxon>
        <taxon>Synechococcales</taxon>
        <taxon>Petrachlorosaceae</taxon>
        <taxon>Petrachloros</taxon>
        <taxon>Petrachloros mirabilis</taxon>
    </lineage>
</organism>
<dbReference type="Proteomes" id="UP000607397">
    <property type="component" value="Unassembled WGS sequence"/>
</dbReference>
<accession>A0A8K2A6V1</accession>
<dbReference type="PROSITE" id="PS51819">
    <property type="entry name" value="VOC"/>
    <property type="match status" value="1"/>
</dbReference>
<evidence type="ECO:0000256" key="1">
    <source>
        <dbReference type="SAM" id="MobiDB-lite"/>
    </source>
</evidence>
<protein>
    <submittedName>
        <fullName evidence="3">VOC family protein</fullName>
    </submittedName>
</protein>
<sequence>MVVDEADRTIQFLTEVFGATELRRFCDLQGQVIHAEVRLEDSVIMLGDQAEGWLPRSAQIHIYVPDVDATYQKALDWGATSVQVPSQKDDEDKQGGVTDPGGTTWWIATKVK</sequence>
<dbReference type="PANTHER" id="PTHR34109">
    <property type="entry name" value="BNAUNNG04460D PROTEIN-RELATED"/>
    <property type="match status" value="1"/>
</dbReference>
<gene>
    <name evidence="3" type="ORF">GS597_03010</name>
</gene>
<dbReference type="PANTHER" id="PTHR34109:SF1">
    <property type="entry name" value="VOC DOMAIN-CONTAINING PROTEIN"/>
    <property type="match status" value="1"/>
</dbReference>
<reference evidence="3" key="1">
    <citation type="submission" date="2019-12" db="EMBL/GenBank/DDBJ databases">
        <title>High-Quality draft genome sequences of three cyanobacteria isolated from the limestone walls of the Old Cathedral of Coimbra.</title>
        <authorList>
            <person name="Tiago I."/>
            <person name="Soares F."/>
            <person name="Portugal A."/>
        </authorList>
    </citation>
    <scope>NUCLEOTIDE SEQUENCE [LARGE SCALE GENOMIC DNA]</scope>
    <source>
        <strain evidence="3">C</strain>
    </source>
</reference>
<dbReference type="Gene3D" id="3.30.720.110">
    <property type="match status" value="1"/>
</dbReference>
<proteinExistence type="predicted"/>
<evidence type="ECO:0000313" key="3">
    <source>
        <dbReference type="EMBL" id="NCJ05500.1"/>
    </source>
</evidence>
<keyword evidence="4" id="KW-1185">Reference proteome</keyword>
<dbReference type="InterPro" id="IPR029068">
    <property type="entry name" value="Glyas_Bleomycin-R_OHBP_Dase"/>
</dbReference>
<feature type="region of interest" description="Disordered" evidence="1">
    <location>
        <begin position="82"/>
        <end position="103"/>
    </location>
</feature>
<name>A0A8K2A6V1_9CYAN</name>
<feature type="domain" description="VOC" evidence="2">
    <location>
        <begin position="1"/>
        <end position="110"/>
    </location>
</feature>
<dbReference type="EMBL" id="WVIC01000004">
    <property type="protein sequence ID" value="NCJ05500.1"/>
    <property type="molecule type" value="Genomic_DNA"/>
</dbReference>
<dbReference type="SUPFAM" id="SSF54593">
    <property type="entry name" value="Glyoxalase/Bleomycin resistance protein/Dihydroxybiphenyl dioxygenase"/>
    <property type="match status" value="1"/>
</dbReference>
<dbReference type="Gene3D" id="3.30.720.120">
    <property type="match status" value="1"/>
</dbReference>
<dbReference type="InterPro" id="IPR004360">
    <property type="entry name" value="Glyas_Fos-R_dOase_dom"/>
</dbReference>
<dbReference type="Pfam" id="PF00903">
    <property type="entry name" value="Glyoxalase"/>
    <property type="match status" value="1"/>
</dbReference>
<evidence type="ECO:0000313" key="4">
    <source>
        <dbReference type="Proteomes" id="UP000607397"/>
    </source>
</evidence>
<dbReference type="CDD" id="cd07246">
    <property type="entry name" value="VOC_like"/>
    <property type="match status" value="1"/>
</dbReference>
<dbReference type="AlphaFoldDB" id="A0A8K2A6V1"/>